<dbReference type="InterPro" id="IPR029021">
    <property type="entry name" value="Prot-tyrosine_phosphatase-like"/>
</dbReference>
<dbReference type="InterPro" id="IPR030564">
    <property type="entry name" value="Myotubularin"/>
</dbReference>
<proteinExistence type="inferred from homology"/>
<dbReference type="GeneID" id="104945917"/>
<evidence type="ECO:0000256" key="1">
    <source>
        <dbReference type="ARBA" id="ARBA00007471"/>
    </source>
</evidence>
<organism evidence="3 4">
    <name type="scientific">Notothenia coriiceps</name>
    <name type="common">black rockcod</name>
    <dbReference type="NCBI Taxonomy" id="8208"/>
    <lineage>
        <taxon>Eukaryota</taxon>
        <taxon>Metazoa</taxon>
        <taxon>Chordata</taxon>
        <taxon>Craniata</taxon>
        <taxon>Vertebrata</taxon>
        <taxon>Euteleostomi</taxon>
        <taxon>Actinopterygii</taxon>
        <taxon>Neopterygii</taxon>
        <taxon>Teleostei</taxon>
        <taxon>Neoteleostei</taxon>
        <taxon>Acanthomorphata</taxon>
        <taxon>Eupercaria</taxon>
        <taxon>Perciformes</taxon>
        <taxon>Notothenioidei</taxon>
        <taxon>Nototheniidae</taxon>
        <taxon>Notothenia</taxon>
    </lineage>
</organism>
<gene>
    <name evidence="4" type="primary">LOC104945917</name>
</gene>
<dbReference type="PANTHER" id="PTHR10807">
    <property type="entry name" value="MYOTUBULARIN-RELATED"/>
    <property type="match status" value="1"/>
</dbReference>
<dbReference type="AlphaFoldDB" id="A0A6I9MVA5"/>
<dbReference type="GO" id="GO:0016020">
    <property type="term" value="C:membrane"/>
    <property type="evidence" value="ECO:0007669"/>
    <property type="project" value="TreeGrafter"/>
</dbReference>
<dbReference type="GO" id="GO:0005737">
    <property type="term" value="C:cytoplasm"/>
    <property type="evidence" value="ECO:0007669"/>
    <property type="project" value="TreeGrafter"/>
</dbReference>
<accession>A0A6I9MVA5</accession>
<reference evidence="4" key="1">
    <citation type="submission" date="2025-08" db="UniProtKB">
        <authorList>
            <consortium name="RefSeq"/>
        </authorList>
    </citation>
    <scope>IDENTIFICATION</scope>
    <source>
        <tissue evidence="4">Muscle</tissue>
    </source>
</reference>
<dbReference type="Pfam" id="PF06602">
    <property type="entry name" value="Myotub-related"/>
    <property type="match status" value="1"/>
</dbReference>
<dbReference type="SUPFAM" id="SSF52799">
    <property type="entry name" value="(Phosphotyrosine protein) phosphatases II"/>
    <property type="match status" value="1"/>
</dbReference>
<dbReference type="KEGG" id="ncc:104945917"/>
<dbReference type="PROSITE" id="PS51339">
    <property type="entry name" value="PPASE_MYOTUBULARIN"/>
    <property type="match status" value="1"/>
</dbReference>
<feature type="non-terminal residue" evidence="4">
    <location>
        <position position="1"/>
    </location>
</feature>
<dbReference type="PANTHER" id="PTHR10807:SF43">
    <property type="entry name" value="MYOTUBULARIN-RELATED PROTEIN 5"/>
    <property type="match status" value="1"/>
</dbReference>
<evidence type="ECO:0000259" key="2">
    <source>
        <dbReference type="PROSITE" id="PS51339"/>
    </source>
</evidence>
<dbReference type="RefSeq" id="XP_010769949.1">
    <property type="nucleotide sequence ID" value="XM_010771647.1"/>
</dbReference>
<dbReference type="InterPro" id="IPR010569">
    <property type="entry name" value="Myotubularin-like_Pase_dom"/>
</dbReference>
<protein>
    <submittedName>
        <fullName evidence="4">Myotubularin-related protein 5-like</fullName>
    </submittedName>
</protein>
<dbReference type="Proteomes" id="UP000504611">
    <property type="component" value="Unplaced"/>
</dbReference>
<sequence>IHLQFPMEFEFSQYYLKFLAYHYVSNRFRTFLLDSDYERIELGVLYEEKGERKSPQVCKSVWDYIDRLNKKTPVFYNYMFSPEDDEVRHTDLHILEAWIQRTLETLFRFDLELV</sequence>
<evidence type="ECO:0000313" key="4">
    <source>
        <dbReference type="RefSeq" id="XP_010769949.1"/>
    </source>
</evidence>
<feature type="domain" description="Myotubularin phosphatase" evidence="2">
    <location>
        <begin position="1"/>
        <end position="114"/>
    </location>
</feature>
<keyword evidence="3" id="KW-1185">Reference proteome</keyword>
<comment type="similarity">
    <text evidence="1">Belongs to the protein-tyrosine phosphatase family. Non-receptor class myotubularin subfamily.</text>
</comment>
<evidence type="ECO:0000313" key="3">
    <source>
        <dbReference type="Proteomes" id="UP000504611"/>
    </source>
</evidence>
<dbReference type="GO" id="GO:0005085">
    <property type="term" value="F:guanyl-nucleotide exchange factor activity"/>
    <property type="evidence" value="ECO:0007669"/>
    <property type="project" value="TreeGrafter"/>
</dbReference>
<name>A0A6I9MVA5_9TELE</name>
<dbReference type="OrthoDB" id="74314at2759"/>